<reference evidence="1 2" key="1">
    <citation type="submission" date="2023-09" db="EMBL/GenBank/DDBJ databases">
        <title>Whole genome shotgun sequencing (WGS) of Bosea sp. ZW T0_25, isolated from stored onions (Allium cepa).</title>
        <authorList>
            <person name="Stoll D.A."/>
            <person name="Huch M."/>
        </authorList>
    </citation>
    <scope>NUCLEOTIDE SEQUENCE [LARGE SCALE GENOMIC DNA]</scope>
    <source>
        <strain evidence="1 2">ZW T0_25</strain>
    </source>
</reference>
<comment type="caution">
    <text evidence="1">The sequence shown here is derived from an EMBL/GenBank/DDBJ whole genome shotgun (WGS) entry which is preliminary data.</text>
</comment>
<keyword evidence="2" id="KW-1185">Reference proteome</keyword>
<dbReference type="Proteomes" id="UP001254257">
    <property type="component" value="Unassembled WGS sequence"/>
</dbReference>
<gene>
    <name evidence="1" type="ORF">RKE40_24055</name>
</gene>
<accession>A0ABU3SDV9</accession>
<dbReference type="RefSeq" id="WP_316020732.1">
    <property type="nucleotide sequence ID" value="NZ_JAWDID010000054.1"/>
</dbReference>
<proteinExistence type="predicted"/>
<name>A0ABU3SDV9_9HYPH</name>
<dbReference type="EMBL" id="JAWDID010000054">
    <property type="protein sequence ID" value="MDU0342982.1"/>
    <property type="molecule type" value="Genomic_DNA"/>
</dbReference>
<sequence length="144" mass="16699">MSYNYATGGLPGGTMFGPKGTTTLDSFEYRLILAALERESRYLQAESDRHRDAYDPPAWAEATSKGRLVAMLRRRLEREMDELPARTVEERQWEQNLLLRWAGRIPRSKANAEAHRANVTRRREAAEARRAAYWERKARAHPEI</sequence>
<evidence type="ECO:0000313" key="1">
    <source>
        <dbReference type="EMBL" id="MDU0342982.1"/>
    </source>
</evidence>
<protein>
    <submittedName>
        <fullName evidence="1">Uncharacterized protein</fullName>
    </submittedName>
</protein>
<organism evidence="1 2">
    <name type="scientific">Bosea rubneri</name>
    <dbReference type="NCBI Taxonomy" id="3075434"/>
    <lineage>
        <taxon>Bacteria</taxon>
        <taxon>Pseudomonadati</taxon>
        <taxon>Pseudomonadota</taxon>
        <taxon>Alphaproteobacteria</taxon>
        <taxon>Hyphomicrobiales</taxon>
        <taxon>Boseaceae</taxon>
        <taxon>Bosea</taxon>
    </lineage>
</organism>
<evidence type="ECO:0000313" key="2">
    <source>
        <dbReference type="Proteomes" id="UP001254257"/>
    </source>
</evidence>